<feature type="compositionally biased region" description="Basic and acidic residues" evidence="1">
    <location>
        <begin position="455"/>
        <end position="466"/>
    </location>
</feature>
<dbReference type="EMBL" id="KQ030514">
    <property type="protein sequence ID" value="KJZ75849.1"/>
    <property type="molecule type" value="Genomic_DNA"/>
</dbReference>
<feature type="compositionally biased region" description="Basic and acidic residues" evidence="1">
    <location>
        <begin position="650"/>
        <end position="662"/>
    </location>
</feature>
<feature type="compositionally biased region" description="Acidic residues" evidence="1">
    <location>
        <begin position="281"/>
        <end position="307"/>
    </location>
</feature>
<feature type="region of interest" description="Disordered" evidence="1">
    <location>
        <begin position="1"/>
        <end position="22"/>
    </location>
</feature>
<sequence length="695" mass="73661">MPPGTRRANRSGYAEHDDFEGLPVRQWRHDWVSVATQPQQEQHQQNDVWAIELIHGMPKDSNLLPPHSQELLRAARSGRLYKRPAPAEEEDADPEAAAPEKPEKKEEEPQAQGFSIKVWKQIPRNVEGSVVSHLAKRRKGTVTIASKTVEEKATGPTITRATVRRIDAAGNPYTEDVTLVEGQPVQGEIIATRVEMASVVHSEAPVMAPPAQRRRPPPPKRKAKAGPGRGKKKIKNPIPGQALAPGPVSAGEGAVTPVKVEGQSETGPGREDTNTPNPDSEMADGDDDDDDDGDDGDDGDEGDEGEGDERAGNDEQLGANADNPDQEMTDAVFEVNPSPSEPTADESKSTSAPQESAPPNPFSLAPPLGSLAAGSPKPEGSPLKNVALSASNETTSPEIPPIPKLETAPESTVAEPPSTIVGEEPEEATQRDIPPAETSTTDMSFQESGSVTSAHVREELWQRTEDPESAADEALLPPPPDQVGNINSPRAEYGLAKSVDGEDKSREGDGSRHEGDSLPSQPALNQYDSVMTEDTIKPDDSASVRFPLSESGPPSDVGTASIGGSKEPATSAFDPSSSVPKPASPQETEPPGDQESDLLGGLMGELDREAASSGNAARPLTPQTEAQQYDGASGMTIEQHPTESGQDATAEIKQEPETEMEKQPLPVKDGSQEAKIEPPVDPDTTATDPPLSSAQ</sequence>
<evidence type="ECO:0000256" key="1">
    <source>
        <dbReference type="SAM" id="MobiDB-lite"/>
    </source>
</evidence>
<protein>
    <recommendedName>
        <fullName evidence="4">Apopolysialoglycoprotein</fullName>
    </recommendedName>
</protein>
<feature type="compositionally biased region" description="Low complexity" evidence="1">
    <location>
        <begin position="682"/>
        <end position="695"/>
    </location>
</feature>
<dbReference type="OrthoDB" id="275715at2759"/>
<gene>
    <name evidence="2" type="ORF">HIM_04673</name>
</gene>
<feature type="compositionally biased region" description="Polar residues" evidence="1">
    <location>
        <begin position="388"/>
        <end position="397"/>
    </location>
</feature>
<feature type="compositionally biased region" description="Basic and acidic residues" evidence="1">
    <location>
        <begin position="499"/>
        <end position="516"/>
    </location>
</feature>
<feature type="compositionally biased region" description="Basic and acidic residues" evidence="1">
    <location>
        <begin position="98"/>
        <end position="108"/>
    </location>
</feature>
<keyword evidence="3" id="KW-1185">Reference proteome</keyword>
<name>A0A0F8A5S7_9HYPO</name>
<feature type="compositionally biased region" description="Polar residues" evidence="1">
    <location>
        <begin position="437"/>
        <end position="453"/>
    </location>
</feature>
<accession>A0A0F8A5S7</accession>
<feature type="region of interest" description="Disordered" evidence="1">
    <location>
        <begin position="58"/>
        <end position="115"/>
    </location>
</feature>
<reference evidence="2 3" key="1">
    <citation type="journal article" date="2014" name="Genome Biol. Evol.">
        <title>Comparative genomics and transcriptomics analyses reveal divergent lifestyle features of nematode endoparasitic fungus Hirsutella minnesotensis.</title>
        <authorList>
            <person name="Lai Y."/>
            <person name="Liu K."/>
            <person name="Zhang X."/>
            <person name="Zhang X."/>
            <person name="Li K."/>
            <person name="Wang N."/>
            <person name="Shu C."/>
            <person name="Wu Y."/>
            <person name="Wang C."/>
            <person name="Bushley K.E."/>
            <person name="Xiang M."/>
            <person name="Liu X."/>
        </authorList>
    </citation>
    <scope>NUCLEOTIDE SEQUENCE [LARGE SCALE GENOMIC DNA]</scope>
    <source>
        <strain evidence="2 3">3608</strain>
    </source>
</reference>
<feature type="compositionally biased region" description="Basic residues" evidence="1">
    <location>
        <begin position="212"/>
        <end position="235"/>
    </location>
</feature>
<evidence type="ECO:0000313" key="2">
    <source>
        <dbReference type="EMBL" id="KJZ75849.1"/>
    </source>
</evidence>
<organism evidence="2 3">
    <name type="scientific">Hirsutella minnesotensis 3608</name>
    <dbReference type="NCBI Taxonomy" id="1043627"/>
    <lineage>
        <taxon>Eukaryota</taxon>
        <taxon>Fungi</taxon>
        <taxon>Dikarya</taxon>
        <taxon>Ascomycota</taxon>
        <taxon>Pezizomycotina</taxon>
        <taxon>Sordariomycetes</taxon>
        <taxon>Hypocreomycetidae</taxon>
        <taxon>Hypocreales</taxon>
        <taxon>Ophiocordycipitaceae</taxon>
        <taxon>Hirsutella</taxon>
    </lineage>
</organism>
<feature type="region of interest" description="Disordered" evidence="1">
    <location>
        <begin position="201"/>
        <end position="695"/>
    </location>
</feature>
<evidence type="ECO:0000313" key="3">
    <source>
        <dbReference type="Proteomes" id="UP000054481"/>
    </source>
</evidence>
<proteinExistence type="predicted"/>
<evidence type="ECO:0008006" key="4">
    <source>
        <dbReference type="Google" id="ProtNLM"/>
    </source>
</evidence>
<dbReference type="Proteomes" id="UP000054481">
    <property type="component" value="Unassembled WGS sequence"/>
</dbReference>
<feature type="compositionally biased region" description="Polar residues" evidence="1">
    <location>
        <begin position="518"/>
        <end position="529"/>
    </location>
</feature>
<dbReference type="AlphaFoldDB" id="A0A0F8A5S7"/>